<dbReference type="EMBL" id="KQ414618">
    <property type="protein sequence ID" value="KOC67879.1"/>
    <property type="molecule type" value="Genomic_DNA"/>
</dbReference>
<keyword evidence="2" id="KW-0732">Signal</keyword>
<feature type="coiled-coil region" evidence="1">
    <location>
        <begin position="22"/>
        <end position="49"/>
    </location>
</feature>
<dbReference type="Proteomes" id="UP000053825">
    <property type="component" value="Unassembled WGS sequence"/>
</dbReference>
<dbReference type="OrthoDB" id="7600006at2759"/>
<proteinExistence type="predicted"/>
<evidence type="ECO:0000313" key="4">
    <source>
        <dbReference type="Proteomes" id="UP000053825"/>
    </source>
</evidence>
<dbReference type="STRING" id="597456.A0A0L7RAK6"/>
<gene>
    <name evidence="3" type="ORF">WH47_12209</name>
</gene>
<keyword evidence="1" id="KW-0175">Coiled coil</keyword>
<accession>A0A0L7RAK6</accession>
<feature type="signal peptide" evidence="2">
    <location>
        <begin position="1"/>
        <end position="19"/>
    </location>
</feature>
<feature type="chain" id="PRO_5005575127" evidence="2">
    <location>
        <begin position="20"/>
        <end position="310"/>
    </location>
</feature>
<protein>
    <submittedName>
        <fullName evidence="3">Uncharacterized protein</fullName>
    </submittedName>
</protein>
<organism evidence="3 4">
    <name type="scientific">Habropoda laboriosa</name>
    <dbReference type="NCBI Taxonomy" id="597456"/>
    <lineage>
        <taxon>Eukaryota</taxon>
        <taxon>Metazoa</taxon>
        <taxon>Ecdysozoa</taxon>
        <taxon>Arthropoda</taxon>
        <taxon>Hexapoda</taxon>
        <taxon>Insecta</taxon>
        <taxon>Pterygota</taxon>
        <taxon>Neoptera</taxon>
        <taxon>Endopterygota</taxon>
        <taxon>Hymenoptera</taxon>
        <taxon>Apocrita</taxon>
        <taxon>Aculeata</taxon>
        <taxon>Apoidea</taxon>
        <taxon>Anthophila</taxon>
        <taxon>Apidae</taxon>
        <taxon>Habropoda</taxon>
    </lineage>
</organism>
<evidence type="ECO:0000256" key="1">
    <source>
        <dbReference type="SAM" id="Coils"/>
    </source>
</evidence>
<sequence length="310" mass="33453">MHLNTCFALLLMGLAIIQAFPAENLEKSLEAENLELEDVSDDKDRLKKSTICVNIKEQPQMQTVNMVPQSQTLSIQQAPVAFETLSIQNAPAPVQTLSIQNGPEAVQTLSFQSAAPGVQTFSIASAPAPLQTLSIQPVAPVTQGFNFQSQDTAISQTTLARNSPNTVQPAVPQASASAVEAAPVEQLEVEKPAPVVETNSRSSKIVDQPERIVLHQVEEEDVVNVEPSAPLYNKQIVVSPVRPLMMVAEAEPVAAAVHVPHCNCCESKCIHSNYAAVRSGVMMEPFLVKQPALWKPAPKRGFYAGVRHIA</sequence>
<name>A0A0L7RAK6_9HYME</name>
<keyword evidence="4" id="KW-1185">Reference proteome</keyword>
<evidence type="ECO:0000256" key="2">
    <source>
        <dbReference type="SAM" id="SignalP"/>
    </source>
</evidence>
<evidence type="ECO:0000313" key="3">
    <source>
        <dbReference type="EMBL" id="KOC67879.1"/>
    </source>
</evidence>
<reference evidence="3 4" key="1">
    <citation type="submission" date="2015-07" db="EMBL/GenBank/DDBJ databases">
        <title>The genome of Habropoda laboriosa.</title>
        <authorList>
            <person name="Pan H."/>
            <person name="Kapheim K."/>
        </authorList>
    </citation>
    <scope>NUCLEOTIDE SEQUENCE [LARGE SCALE GENOMIC DNA]</scope>
    <source>
        <strain evidence="3">0110345459</strain>
    </source>
</reference>
<dbReference type="AlphaFoldDB" id="A0A0L7RAK6"/>